<dbReference type="SUPFAM" id="SSF56645">
    <property type="entry name" value="Acyl-CoA dehydrogenase NM domain-like"/>
    <property type="match status" value="1"/>
</dbReference>
<evidence type="ECO:0000256" key="1">
    <source>
        <dbReference type="ARBA" id="ARBA00023002"/>
    </source>
</evidence>
<dbReference type="Gene3D" id="2.40.110.10">
    <property type="entry name" value="Butyryl-CoA Dehydrogenase, subunit A, domain 2"/>
    <property type="match status" value="1"/>
</dbReference>
<evidence type="ECO:0000259" key="2">
    <source>
        <dbReference type="Pfam" id="PF08028"/>
    </source>
</evidence>
<keyword evidence="1" id="KW-0560">Oxidoreductase</keyword>
<keyword evidence="4" id="KW-1185">Reference proteome</keyword>
<feature type="domain" description="Acyl-CoA dehydrogenase C-terminal" evidence="2">
    <location>
        <begin position="229"/>
        <end position="343"/>
    </location>
</feature>
<dbReference type="EMBL" id="AP018448">
    <property type="protein sequence ID" value="BBC31818.1"/>
    <property type="molecule type" value="Genomic_DNA"/>
</dbReference>
<dbReference type="PIRSF" id="PIRSF016578">
    <property type="entry name" value="HsaA"/>
    <property type="match status" value="1"/>
</dbReference>
<dbReference type="InterPro" id="IPR037069">
    <property type="entry name" value="AcylCoA_DH/ox_N_sf"/>
</dbReference>
<dbReference type="Gene3D" id="1.20.140.10">
    <property type="entry name" value="Butyryl-CoA Dehydrogenase, subunit A, domain 3"/>
    <property type="match status" value="1"/>
</dbReference>
<dbReference type="Proteomes" id="UP001321542">
    <property type="component" value="Chromosome"/>
</dbReference>
<sequence>MLTMTGTDQEIAGLPASLRAELRALGESDEDRLPAGLVTKLRRSGLTGRVMSAEYGGSDESLPDFTRTLRAVAELNGSAAWLVMVWAQGNLILPRLSPWARDRILADPDVPLIAATSAGKGSVREQNGVLRVDGRWNYVSGVCHAQWVLVHCEHEESQRTVGVVLPADAVAIDRTWQVMGLAATGSHSAVVDGVSVRPEQLYPLDTFDETAVLTRHDRLPHRMAYALHMAAVCAGLARGALRDVAEILQGSPPDHRTVELGDLAGRLTMAEAALERASAQVWNETAEGSWSEAEISGLARAICRMAASVTQGAFGLAGSRANFTTVPVQRRLRDVLAASSHANVGAQRASALGELLTGRGGLV</sequence>
<reference evidence="3 4" key="1">
    <citation type="journal article" date="2010" name="ChemBioChem">
        <title>Cloning and characterization of the biosynthetic gene cluster of 16-membered macrolide antibiotic FD-891: involvement of a dual functional cytochrome P450 monooxygenase catalyzing epoxidation and hydroxylation.</title>
        <authorList>
            <person name="Kudo F."/>
            <person name="Motegi A."/>
            <person name="Mizoue K."/>
            <person name="Eguchi T."/>
        </authorList>
    </citation>
    <scope>NUCLEOTIDE SEQUENCE [LARGE SCALE GENOMIC DNA]</scope>
    <source>
        <strain evidence="3 4">A-8890</strain>
    </source>
</reference>
<proteinExistence type="predicted"/>
<dbReference type="Gene3D" id="1.10.540.10">
    <property type="entry name" value="Acyl-CoA dehydrogenase/oxidase, N-terminal domain"/>
    <property type="match status" value="1"/>
</dbReference>
<dbReference type="Pfam" id="PF08028">
    <property type="entry name" value="Acyl-CoA_dh_2"/>
    <property type="match status" value="1"/>
</dbReference>
<protein>
    <recommendedName>
        <fullName evidence="2">Acyl-CoA dehydrogenase C-terminal domain-containing protein</fullName>
    </recommendedName>
</protein>
<name>A0ABN5VFR3_9ACTN</name>
<reference evidence="3 4" key="2">
    <citation type="journal article" date="2023" name="ChemBioChem">
        <title>Acyltransferase Domain Exchange between Two Independent Type I Polyketide Synthases in the Same Producer Strain of Macrolide Antibiotics.</title>
        <authorList>
            <person name="Kudo F."/>
            <person name="Kishikawa K."/>
            <person name="Tsuboi K."/>
            <person name="Kido T."/>
            <person name="Usui T."/>
            <person name="Hashimoto J."/>
            <person name="Shin-Ya K."/>
            <person name="Miyanaga A."/>
            <person name="Eguchi T."/>
        </authorList>
    </citation>
    <scope>NUCLEOTIDE SEQUENCE [LARGE SCALE GENOMIC DNA]</scope>
    <source>
        <strain evidence="3 4">A-8890</strain>
    </source>
</reference>
<accession>A0ABN5VFR3</accession>
<dbReference type="InterPro" id="IPR013107">
    <property type="entry name" value="Acyl-CoA_DH_C"/>
</dbReference>
<organism evidence="3 4">
    <name type="scientific">Streptomyces graminofaciens</name>
    <dbReference type="NCBI Taxonomy" id="68212"/>
    <lineage>
        <taxon>Bacteria</taxon>
        <taxon>Bacillati</taxon>
        <taxon>Actinomycetota</taxon>
        <taxon>Actinomycetes</taxon>
        <taxon>Kitasatosporales</taxon>
        <taxon>Streptomycetaceae</taxon>
        <taxon>Streptomyces</taxon>
    </lineage>
</organism>
<dbReference type="SUPFAM" id="SSF47203">
    <property type="entry name" value="Acyl-CoA dehydrogenase C-terminal domain-like"/>
    <property type="match status" value="1"/>
</dbReference>
<dbReference type="InterPro" id="IPR009100">
    <property type="entry name" value="AcylCoA_DH/oxidase_NM_dom_sf"/>
</dbReference>
<dbReference type="InterPro" id="IPR036250">
    <property type="entry name" value="AcylCo_DH-like_C"/>
</dbReference>
<evidence type="ECO:0000313" key="4">
    <source>
        <dbReference type="Proteomes" id="UP001321542"/>
    </source>
</evidence>
<gene>
    <name evidence="3" type="ORF">SGFS_031120</name>
</gene>
<dbReference type="InterPro" id="IPR046373">
    <property type="entry name" value="Acyl-CoA_Oxase/DH_mid-dom_sf"/>
</dbReference>
<evidence type="ECO:0000313" key="3">
    <source>
        <dbReference type="EMBL" id="BBC31818.1"/>
    </source>
</evidence>